<keyword evidence="4 9" id="KW-0812">Transmembrane</keyword>
<dbReference type="InterPro" id="IPR010917">
    <property type="entry name" value="TonB_rcpt_CS"/>
</dbReference>
<evidence type="ECO:0000313" key="16">
    <source>
        <dbReference type="EMBL" id="MEJ5095977.1"/>
    </source>
</evidence>
<dbReference type="InterPro" id="IPR039426">
    <property type="entry name" value="TonB-dep_rcpt-like"/>
</dbReference>
<keyword evidence="6 11" id="KW-0798">TonB box</keyword>
<evidence type="ECO:0000256" key="2">
    <source>
        <dbReference type="ARBA" id="ARBA00022448"/>
    </source>
</evidence>
<keyword evidence="17" id="KW-1185">Reference proteome</keyword>
<evidence type="ECO:0000256" key="5">
    <source>
        <dbReference type="ARBA" id="ARBA00022729"/>
    </source>
</evidence>
<dbReference type="Pfam" id="PF07715">
    <property type="entry name" value="Plug"/>
    <property type="match status" value="1"/>
</dbReference>
<dbReference type="InterPro" id="IPR012910">
    <property type="entry name" value="Plug_dom"/>
</dbReference>
<keyword evidence="3 9" id="KW-1134">Transmembrane beta strand</keyword>
<comment type="subcellular location">
    <subcellularLocation>
        <location evidence="1 9">Cell outer membrane</location>
        <topology evidence="1 9">Multi-pass membrane protein</topology>
    </subcellularLocation>
</comment>
<dbReference type="EMBL" id="JBBGZA010000001">
    <property type="protein sequence ID" value="MEJ5095977.1"/>
    <property type="molecule type" value="Genomic_DNA"/>
</dbReference>
<keyword evidence="2 9" id="KW-0813">Transport</keyword>
<proteinExistence type="inferred from homology"/>
<feature type="domain" description="TonB-dependent receptor-like beta-barrel" evidence="14">
    <location>
        <begin position="464"/>
        <end position="1018"/>
    </location>
</feature>
<feature type="chain" id="PRO_5046669892" evidence="13">
    <location>
        <begin position="26"/>
        <end position="1053"/>
    </location>
</feature>
<evidence type="ECO:0000256" key="8">
    <source>
        <dbReference type="ARBA" id="ARBA00023237"/>
    </source>
</evidence>
<evidence type="ECO:0000256" key="4">
    <source>
        <dbReference type="ARBA" id="ARBA00022692"/>
    </source>
</evidence>
<evidence type="ECO:0000256" key="12">
    <source>
        <dbReference type="SAM" id="MobiDB-lite"/>
    </source>
</evidence>
<dbReference type="PANTHER" id="PTHR47234">
    <property type="match status" value="1"/>
</dbReference>
<dbReference type="Gene3D" id="2.170.130.10">
    <property type="entry name" value="TonB-dependent receptor, plug domain"/>
    <property type="match status" value="1"/>
</dbReference>
<evidence type="ECO:0000256" key="3">
    <source>
        <dbReference type="ARBA" id="ARBA00022452"/>
    </source>
</evidence>
<organism evidence="16 17">
    <name type="scientific">Sphingomonas molluscorum</name>
    <dbReference type="NCBI Taxonomy" id="418184"/>
    <lineage>
        <taxon>Bacteria</taxon>
        <taxon>Pseudomonadati</taxon>
        <taxon>Pseudomonadota</taxon>
        <taxon>Alphaproteobacteria</taxon>
        <taxon>Sphingomonadales</taxon>
        <taxon>Sphingomonadaceae</taxon>
        <taxon>Sphingomonas</taxon>
    </lineage>
</organism>
<reference evidence="16 17" key="1">
    <citation type="submission" date="2023-12" db="EMBL/GenBank/DDBJ databases">
        <title>Gut-associated functions are favored during microbiome assembly across C. elegans life.</title>
        <authorList>
            <person name="Zimmermann J."/>
        </authorList>
    </citation>
    <scope>NUCLEOTIDE SEQUENCE [LARGE SCALE GENOMIC DNA]</scope>
    <source>
        <strain evidence="16 17">JUb134</strain>
    </source>
</reference>
<evidence type="ECO:0000256" key="11">
    <source>
        <dbReference type="RuleBase" id="RU003357"/>
    </source>
</evidence>
<dbReference type="RefSeq" id="WP_132883046.1">
    <property type="nucleotide sequence ID" value="NZ_JBBGZA010000001.1"/>
</dbReference>
<comment type="caution">
    <text evidence="16">The sequence shown here is derived from an EMBL/GenBank/DDBJ whole genome shotgun (WGS) entry which is preliminary data.</text>
</comment>
<evidence type="ECO:0000259" key="14">
    <source>
        <dbReference type="Pfam" id="PF00593"/>
    </source>
</evidence>
<dbReference type="PANTHER" id="PTHR47234:SF2">
    <property type="entry name" value="TONB-DEPENDENT RECEPTOR"/>
    <property type="match status" value="1"/>
</dbReference>
<dbReference type="PROSITE" id="PS52016">
    <property type="entry name" value="TONB_DEPENDENT_REC_3"/>
    <property type="match status" value="1"/>
</dbReference>
<evidence type="ECO:0000256" key="6">
    <source>
        <dbReference type="ARBA" id="ARBA00023077"/>
    </source>
</evidence>
<comment type="similarity">
    <text evidence="9 11">Belongs to the TonB-dependent receptor family.</text>
</comment>
<name>A0ABU8Q8W8_9SPHN</name>
<dbReference type="InterPro" id="IPR000531">
    <property type="entry name" value="Beta-barrel_TonB"/>
</dbReference>
<keyword evidence="7 9" id="KW-0472">Membrane</keyword>
<protein>
    <submittedName>
        <fullName evidence="16">TonB-dependent receptor</fullName>
    </submittedName>
</protein>
<dbReference type="Gene3D" id="2.40.170.20">
    <property type="entry name" value="TonB-dependent receptor, beta-barrel domain"/>
    <property type="match status" value="1"/>
</dbReference>
<dbReference type="SUPFAM" id="SSF56935">
    <property type="entry name" value="Porins"/>
    <property type="match status" value="1"/>
</dbReference>
<evidence type="ECO:0000256" key="9">
    <source>
        <dbReference type="PROSITE-ProRule" id="PRU01360"/>
    </source>
</evidence>
<dbReference type="Proteomes" id="UP001380365">
    <property type="component" value="Unassembled WGS sequence"/>
</dbReference>
<evidence type="ECO:0000256" key="7">
    <source>
        <dbReference type="ARBA" id="ARBA00023136"/>
    </source>
</evidence>
<evidence type="ECO:0000256" key="13">
    <source>
        <dbReference type="SAM" id="SignalP"/>
    </source>
</evidence>
<dbReference type="InterPro" id="IPR036942">
    <property type="entry name" value="Beta-barrel_TonB_sf"/>
</dbReference>
<feature type="signal peptide" evidence="13">
    <location>
        <begin position="1"/>
        <end position="25"/>
    </location>
</feature>
<evidence type="ECO:0000256" key="1">
    <source>
        <dbReference type="ARBA" id="ARBA00004571"/>
    </source>
</evidence>
<feature type="short sequence motif" description="TonB C-terminal box" evidence="10">
    <location>
        <begin position="1036"/>
        <end position="1053"/>
    </location>
</feature>
<accession>A0ABU8Q8W8</accession>
<sequence length="1053" mass="113519">MNICRLLSATALASLSVAVPGIAWAQDASENPAGIAGPSESTQEEAPAEGQSIIVTGSRIASPNLQSVTPILSVTAEELRQTGQVSIGDTLNDLPALNSTFSQSNSTRFLGTAGLSLLDLRGLGTVRTLTLVNGRRHVGSDILSNATSVDVNTIPSDLIERVDTVTGGNSAIYGSDAIAGVVNFVLKNDYEGLGLRAQGGISEHGDAGAYSASLVAGKNFAEGRGNIAVNLEYARQNDFYASDRKSYRTVNSFLTVDTDPAGSINGSDGIPDRILYRDVRSTAVSSGGLILFGPGGNNRCGTDPLGVGYTCSYFFQPDGSLVPQTGARAGLAPNGSFVGGNGETLREGKLVQLLPQLDRYAANLIGHFDVSDAFIPFIEAKYVRTNVVGTGTSGPAFYQGNTIDGFYERPRLDNPYLSASARATVTEQLLLGGTNPYTRAPLTDAERAAIADGSFRFAVRRNLMDLGNRTEESRRETYRFVGGFRGTFNDDWNYEVSANYGEFKERTRVLGNLNTQRFLLAADAVRDPATGNIVCGSQLDPTRAYDDFGGNPDVLAADIAACQPLNPFGAGNISQAARDYMVSDTTSVGKITQFVGSAFLSGDSSQWFELPGGPVGFAVGAEYRRETASFRADPLVQAGYTFYNALTPYDFPDYEVKEAYGELRLPLLRDLPLVRDLTISASGRVSDYSRGSAGTVFAYSVGGEWSPIDDVRFRANYSRSVRAPNLTELYSSVGQNFAPGFVDPCSARNIATGSENRAANCAAAGRPANYDYVYQSSLDFLSGGNPNLKEETSDSYTYGVVVQPTFARGLSLSVDYYNIKVNDVITSPSAQQIANACYDASDLDNQFCGLIQRAGPDGGPNGEIPFQILEGTLQATLLNYAALQVRGIDTEIAYRTRFGENNSVGARFVWTHQLENSEFLDPTDPGRANRLLSELGYPKDAFNFDLDLSFDKFFVNYQARYLGKMTFGAYEDTNSLQGRPPQNEDYATVVNYPDVVYMDVRLGLNVTEESMFYFGVDNFTDRLPPLYATGTAEGSGIYNNRGRYFYAGVSARF</sequence>
<gene>
    <name evidence="16" type="ORF">WH159_15720</name>
</gene>
<keyword evidence="5 13" id="KW-0732">Signal</keyword>
<keyword evidence="16" id="KW-0675">Receptor</keyword>
<dbReference type="PROSITE" id="PS01156">
    <property type="entry name" value="TONB_DEPENDENT_REC_2"/>
    <property type="match status" value="1"/>
</dbReference>
<feature type="domain" description="TonB-dependent receptor plug" evidence="15">
    <location>
        <begin position="68"/>
        <end position="181"/>
    </location>
</feature>
<evidence type="ECO:0000313" key="17">
    <source>
        <dbReference type="Proteomes" id="UP001380365"/>
    </source>
</evidence>
<keyword evidence="8 9" id="KW-0998">Cell outer membrane</keyword>
<evidence type="ECO:0000259" key="15">
    <source>
        <dbReference type="Pfam" id="PF07715"/>
    </source>
</evidence>
<dbReference type="Pfam" id="PF00593">
    <property type="entry name" value="TonB_dep_Rec_b-barrel"/>
    <property type="match status" value="1"/>
</dbReference>
<feature type="region of interest" description="Disordered" evidence="12">
    <location>
        <begin position="30"/>
        <end position="50"/>
    </location>
</feature>
<evidence type="ECO:0000256" key="10">
    <source>
        <dbReference type="PROSITE-ProRule" id="PRU10144"/>
    </source>
</evidence>
<dbReference type="InterPro" id="IPR037066">
    <property type="entry name" value="Plug_dom_sf"/>
</dbReference>